<name>A0A6J2KMI8_BOMMA</name>
<reference evidence="2" key="1">
    <citation type="submission" date="2025-08" db="UniProtKB">
        <authorList>
            <consortium name="RefSeq"/>
        </authorList>
    </citation>
    <scope>IDENTIFICATION</scope>
    <source>
        <tissue evidence="2">Silk gland</tissue>
    </source>
</reference>
<evidence type="ECO:0000313" key="1">
    <source>
        <dbReference type="Proteomes" id="UP000504629"/>
    </source>
</evidence>
<protein>
    <submittedName>
        <fullName evidence="2">Uncharacterized protein LOC114252480</fullName>
    </submittedName>
</protein>
<keyword evidence="1" id="KW-1185">Reference proteome</keyword>
<dbReference type="AlphaFoldDB" id="A0A6J2KMI8"/>
<proteinExistence type="predicted"/>
<organism evidence="1 2">
    <name type="scientific">Bombyx mandarina</name>
    <name type="common">Wild silk moth</name>
    <name type="synonym">Wild silkworm</name>
    <dbReference type="NCBI Taxonomy" id="7092"/>
    <lineage>
        <taxon>Eukaryota</taxon>
        <taxon>Metazoa</taxon>
        <taxon>Ecdysozoa</taxon>
        <taxon>Arthropoda</taxon>
        <taxon>Hexapoda</taxon>
        <taxon>Insecta</taxon>
        <taxon>Pterygota</taxon>
        <taxon>Neoptera</taxon>
        <taxon>Endopterygota</taxon>
        <taxon>Lepidoptera</taxon>
        <taxon>Glossata</taxon>
        <taxon>Ditrysia</taxon>
        <taxon>Bombycoidea</taxon>
        <taxon>Bombycidae</taxon>
        <taxon>Bombycinae</taxon>
        <taxon>Bombyx</taxon>
    </lineage>
</organism>
<sequence length="161" mass="18604">MGSSKLQRCLVVQIRLRNSFPADTYRQNTDDLTCFANIVSYYRSYDIDNYNANIARCIKICSPCISIEVSSERIYYNATVRKLGRVVCRYHARDCDTVIGTFTSSFNVYRSLTKLNSLLHYVAYTHTMIFLIKKQRAYSDTSKEQPGATNIYDSLNDTRIQ</sequence>
<dbReference type="RefSeq" id="XP_028042743.1">
    <property type="nucleotide sequence ID" value="XM_028186942.1"/>
</dbReference>
<accession>A0A6J2KMI8</accession>
<dbReference type="GeneID" id="114252480"/>
<evidence type="ECO:0000313" key="2">
    <source>
        <dbReference type="RefSeq" id="XP_028042743.1"/>
    </source>
</evidence>
<gene>
    <name evidence="2" type="primary">LOC114252480</name>
</gene>
<dbReference type="Proteomes" id="UP000504629">
    <property type="component" value="Unplaced"/>
</dbReference>
<dbReference type="KEGG" id="bman:114252480"/>